<feature type="compositionally biased region" description="Acidic residues" evidence="1">
    <location>
        <begin position="633"/>
        <end position="648"/>
    </location>
</feature>
<keyword evidence="3" id="KW-1185">Reference proteome</keyword>
<evidence type="ECO:0000313" key="2">
    <source>
        <dbReference type="EMBL" id="RPA71524.1"/>
    </source>
</evidence>
<accession>A0A3N4HPD0</accession>
<dbReference type="Proteomes" id="UP000275078">
    <property type="component" value="Unassembled WGS sequence"/>
</dbReference>
<evidence type="ECO:0000313" key="3">
    <source>
        <dbReference type="Proteomes" id="UP000275078"/>
    </source>
</evidence>
<feature type="compositionally biased region" description="Polar residues" evidence="1">
    <location>
        <begin position="503"/>
        <end position="514"/>
    </location>
</feature>
<feature type="region of interest" description="Disordered" evidence="1">
    <location>
        <begin position="312"/>
        <end position="334"/>
    </location>
</feature>
<proteinExistence type="predicted"/>
<organism evidence="2 3">
    <name type="scientific">Ascobolus immersus RN42</name>
    <dbReference type="NCBI Taxonomy" id="1160509"/>
    <lineage>
        <taxon>Eukaryota</taxon>
        <taxon>Fungi</taxon>
        <taxon>Dikarya</taxon>
        <taxon>Ascomycota</taxon>
        <taxon>Pezizomycotina</taxon>
        <taxon>Pezizomycetes</taxon>
        <taxon>Pezizales</taxon>
        <taxon>Ascobolaceae</taxon>
        <taxon>Ascobolus</taxon>
    </lineage>
</organism>
<protein>
    <submittedName>
        <fullName evidence="2">Uncharacterized protein</fullName>
    </submittedName>
</protein>
<feature type="region of interest" description="Disordered" evidence="1">
    <location>
        <begin position="397"/>
        <end position="420"/>
    </location>
</feature>
<dbReference type="EMBL" id="ML119921">
    <property type="protein sequence ID" value="RPA71524.1"/>
    <property type="molecule type" value="Genomic_DNA"/>
</dbReference>
<sequence length="648" mass="72537">MAMHAPKTSAPDDSAEASTAHGQQSIGSDHEIYAILIELLGHLWGSVEIFLEQHGFIFGCIICAREAQTVLEIYSFFLEYLKREEIRYRSLEFPKASHLEDFSLRHCRFTQLRFCFREHEEVEWTPSDYGSDVGEDESGFPIANWQIEKNRPVIDRWWVVDVYTDGDQAEGIMKTVRLPYEHNEHSKLPVALRKLCSNMSRFASMHMDELFAEGVEHFHMECGCKVFDDCICQSEFGWRCSTCPKHDQKGVPDEENKRQIAERIAAREFSQLTHNQIQSRLVSEQKFPKEPVPDPVAAVEIFQEHLRRTLGTNTQLQMPAPPSESSVLTSSDTHSVVGANELTQSRLASIPGRFLSRSPSPDELFRGLKNKKASGKVKQQGKSNKYQALTASLCESPAAVEDNSQPSPLQQANTTSASQELEAHRDAFWWQLSDHIVEDSTGRTGLPRQRSALVVLGRDAQPQRVENYALLHHQPQPHLEHAQPPPATHQAQGAASQAHGGYQRSQQRFTPSHGQQAPQWLLQSSSSSRPQSYFRPAVPFHSLNSQTRAPPETHPLRDQRSSVGNAQPTPTPQADCSNVPSSRPSLSAPQGPSQAGPATVLSQATTQERPTLGDLTNVDNTIADDTTGATVEEKEEYVPWDDEPDLYT</sequence>
<evidence type="ECO:0000256" key="1">
    <source>
        <dbReference type="SAM" id="MobiDB-lite"/>
    </source>
</evidence>
<feature type="compositionally biased region" description="Low complexity" evidence="1">
    <location>
        <begin position="515"/>
        <end position="532"/>
    </location>
</feature>
<name>A0A3N4HPD0_ASCIM</name>
<feature type="compositionally biased region" description="Low complexity" evidence="1">
    <location>
        <begin position="488"/>
        <end position="501"/>
    </location>
</feature>
<gene>
    <name evidence="2" type="ORF">BJ508DRAFT_315533</name>
</gene>
<dbReference type="AlphaFoldDB" id="A0A3N4HPD0"/>
<feature type="compositionally biased region" description="Polar residues" evidence="1">
    <location>
        <begin position="561"/>
        <end position="593"/>
    </location>
</feature>
<feature type="compositionally biased region" description="Polar residues" evidence="1">
    <location>
        <begin position="600"/>
        <end position="609"/>
    </location>
</feature>
<reference evidence="2 3" key="1">
    <citation type="journal article" date="2018" name="Nat. Ecol. Evol.">
        <title>Pezizomycetes genomes reveal the molecular basis of ectomycorrhizal truffle lifestyle.</title>
        <authorList>
            <person name="Murat C."/>
            <person name="Payen T."/>
            <person name="Noel B."/>
            <person name="Kuo A."/>
            <person name="Morin E."/>
            <person name="Chen J."/>
            <person name="Kohler A."/>
            <person name="Krizsan K."/>
            <person name="Balestrini R."/>
            <person name="Da Silva C."/>
            <person name="Montanini B."/>
            <person name="Hainaut M."/>
            <person name="Levati E."/>
            <person name="Barry K.W."/>
            <person name="Belfiori B."/>
            <person name="Cichocki N."/>
            <person name="Clum A."/>
            <person name="Dockter R.B."/>
            <person name="Fauchery L."/>
            <person name="Guy J."/>
            <person name="Iotti M."/>
            <person name="Le Tacon F."/>
            <person name="Lindquist E.A."/>
            <person name="Lipzen A."/>
            <person name="Malagnac F."/>
            <person name="Mello A."/>
            <person name="Molinier V."/>
            <person name="Miyauchi S."/>
            <person name="Poulain J."/>
            <person name="Riccioni C."/>
            <person name="Rubini A."/>
            <person name="Sitrit Y."/>
            <person name="Splivallo R."/>
            <person name="Traeger S."/>
            <person name="Wang M."/>
            <person name="Zifcakova L."/>
            <person name="Wipf D."/>
            <person name="Zambonelli A."/>
            <person name="Paolocci F."/>
            <person name="Nowrousian M."/>
            <person name="Ottonello S."/>
            <person name="Baldrian P."/>
            <person name="Spatafora J.W."/>
            <person name="Henrissat B."/>
            <person name="Nagy L.G."/>
            <person name="Aury J.M."/>
            <person name="Wincker P."/>
            <person name="Grigoriev I.V."/>
            <person name="Bonfante P."/>
            <person name="Martin F.M."/>
        </authorList>
    </citation>
    <scope>NUCLEOTIDE SEQUENCE [LARGE SCALE GENOMIC DNA]</scope>
    <source>
        <strain evidence="2 3">RN42</strain>
    </source>
</reference>
<feature type="compositionally biased region" description="Polar residues" evidence="1">
    <location>
        <begin position="402"/>
        <end position="419"/>
    </location>
</feature>
<feature type="region of interest" description="Disordered" evidence="1">
    <location>
        <begin position="1"/>
        <end position="21"/>
    </location>
</feature>
<feature type="region of interest" description="Disordered" evidence="1">
    <location>
        <begin position="350"/>
        <end position="383"/>
    </location>
</feature>
<feature type="compositionally biased region" description="Polar residues" evidence="1">
    <location>
        <begin position="617"/>
        <end position="629"/>
    </location>
</feature>
<feature type="region of interest" description="Disordered" evidence="1">
    <location>
        <begin position="477"/>
        <end position="648"/>
    </location>
</feature>